<dbReference type="AlphaFoldDB" id="A0A1G2SEC4"/>
<dbReference type="Proteomes" id="UP000177987">
    <property type="component" value="Unassembled WGS sequence"/>
</dbReference>
<name>A0A1G2SEC4_9BACT</name>
<protein>
    <recommendedName>
        <fullName evidence="1">Peptidase C39-like domain-containing protein</fullName>
    </recommendedName>
</protein>
<evidence type="ECO:0000313" key="2">
    <source>
        <dbReference type="EMBL" id="OHA83022.1"/>
    </source>
</evidence>
<proteinExistence type="predicted"/>
<comment type="caution">
    <text evidence="2">The sequence shown here is derived from an EMBL/GenBank/DDBJ whole genome shotgun (WGS) entry which is preliminary data.</text>
</comment>
<dbReference type="Pfam" id="PF13529">
    <property type="entry name" value="Peptidase_C39_2"/>
    <property type="match status" value="1"/>
</dbReference>
<dbReference type="STRING" id="1802727.A2937_02345"/>
<gene>
    <name evidence="2" type="ORF">A2937_02345</name>
</gene>
<dbReference type="InterPro" id="IPR039564">
    <property type="entry name" value="Peptidase_C39-like"/>
</dbReference>
<evidence type="ECO:0000313" key="3">
    <source>
        <dbReference type="Proteomes" id="UP000177987"/>
    </source>
</evidence>
<feature type="domain" description="Peptidase C39-like" evidence="1">
    <location>
        <begin position="4"/>
        <end position="148"/>
    </location>
</feature>
<evidence type="ECO:0000259" key="1">
    <source>
        <dbReference type="Pfam" id="PF13529"/>
    </source>
</evidence>
<organism evidence="2 3">
    <name type="scientific">Candidatus Yonathbacteria bacterium RIFCSPLOWO2_01_FULL_47_33b</name>
    <dbReference type="NCBI Taxonomy" id="1802727"/>
    <lineage>
        <taxon>Bacteria</taxon>
        <taxon>Candidatus Yonathiibacteriota</taxon>
    </lineage>
</organism>
<accession>A0A1G2SEC4</accession>
<dbReference type="Gene3D" id="3.90.70.10">
    <property type="entry name" value="Cysteine proteinases"/>
    <property type="match status" value="1"/>
</dbReference>
<dbReference type="EMBL" id="MHUW01000021">
    <property type="protein sequence ID" value="OHA83022.1"/>
    <property type="molecule type" value="Genomic_DNA"/>
</dbReference>
<sequence>MLLTTPYYSQFLDVKDPAWQSRACGIACLKILLEAEGTKTPSLDEMIKDGVALGAYGPSGWIHSGLIALAGKYGMKLARAEWRTTDIKTAYKLNKEGIAFLVSELRAGRPVIVSAIRRFKEADKFHMVVLVGFKGRGRGVDGFYYHDPDSRTRERGESQFVPIEIFRSTWRRMAISVKSKVE</sequence>
<reference evidence="2 3" key="1">
    <citation type="journal article" date="2016" name="Nat. Commun.">
        <title>Thousands of microbial genomes shed light on interconnected biogeochemical processes in an aquifer system.</title>
        <authorList>
            <person name="Anantharaman K."/>
            <person name="Brown C.T."/>
            <person name="Hug L.A."/>
            <person name="Sharon I."/>
            <person name="Castelle C.J."/>
            <person name="Probst A.J."/>
            <person name="Thomas B.C."/>
            <person name="Singh A."/>
            <person name="Wilkins M.J."/>
            <person name="Karaoz U."/>
            <person name="Brodie E.L."/>
            <person name="Williams K.H."/>
            <person name="Hubbard S.S."/>
            <person name="Banfield J.F."/>
        </authorList>
    </citation>
    <scope>NUCLEOTIDE SEQUENCE [LARGE SCALE GENOMIC DNA]</scope>
</reference>